<dbReference type="SUPFAM" id="SSF48150">
    <property type="entry name" value="DNA-glycosylase"/>
    <property type="match status" value="1"/>
</dbReference>
<evidence type="ECO:0000313" key="1">
    <source>
        <dbReference type="EMBL" id="HGB25623.1"/>
    </source>
</evidence>
<gene>
    <name evidence="1" type="ORF">ENV88_06345</name>
</gene>
<organism evidence="1">
    <name type="scientific">Thermofilum pendens</name>
    <dbReference type="NCBI Taxonomy" id="2269"/>
    <lineage>
        <taxon>Archaea</taxon>
        <taxon>Thermoproteota</taxon>
        <taxon>Thermoprotei</taxon>
        <taxon>Thermofilales</taxon>
        <taxon>Thermofilaceae</taxon>
        <taxon>Thermofilum</taxon>
    </lineage>
</organism>
<dbReference type="GO" id="GO:0003906">
    <property type="term" value="F:DNA-(apurinic or apyrimidinic site) endonuclease activity"/>
    <property type="evidence" value="ECO:0007669"/>
    <property type="project" value="InterPro"/>
</dbReference>
<reference evidence="1" key="1">
    <citation type="journal article" date="2020" name="mSystems">
        <title>Genome- and Community-Level Interaction Insights into Carbon Utilization and Element Cycling Functions of Hydrothermarchaeota in Hydrothermal Sediment.</title>
        <authorList>
            <person name="Zhou Z."/>
            <person name="Liu Y."/>
            <person name="Xu W."/>
            <person name="Pan J."/>
            <person name="Luo Z.H."/>
            <person name="Li M."/>
        </authorList>
    </citation>
    <scope>NUCLEOTIDE SEQUENCE [LARGE SCALE GENOMIC DNA]</scope>
    <source>
        <strain evidence="1">SpSt-8</strain>
    </source>
</reference>
<dbReference type="Gene3D" id="1.10.1670.10">
    <property type="entry name" value="Helix-hairpin-Helix base-excision DNA repair enzymes (C-terminal)"/>
    <property type="match status" value="1"/>
</dbReference>
<keyword evidence="1" id="KW-0456">Lyase</keyword>
<dbReference type="GO" id="GO:0016829">
    <property type="term" value="F:lyase activity"/>
    <property type="evidence" value="ECO:0007669"/>
    <property type="project" value="UniProtKB-KW"/>
</dbReference>
<dbReference type="AlphaFoldDB" id="A0A7C3WPU0"/>
<dbReference type="GO" id="GO:0006281">
    <property type="term" value="P:DNA repair"/>
    <property type="evidence" value="ECO:0007669"/>
    <property type="project" value="InterPro"/>
</dbReference>
<sequence>MRAGRETLGSSQLITPTTPFGDALLRFAVESRSLAKFREARLRRARAYVEAAPRLRKLLSESEVNLDFFFRGLLNVVGGSRESKTVAFAVKMLYYTCRVAGVRCIGGWEVPIPVDFRVSLVSLTSGMVSGWSCSQNLLQLASELRSGWRGVLVGLWRRAAEEAAIPPLVLDSAVWVAGGCVEDSLREHRRPRGCALVLAPGKQDAAESPIRALERA</sequence>
<name>A0A7C3WPU0_THEPE</name>
<protein>
    <submittedName>
        <fullName evidence="1">N-glycosylase/DNA lyase</fullName>
    </submittedName>
</protein>
<dbReference type="InterPro" id="IPR023170">
    <property type="entry name" value="HhH_base_excis_C"/>
</dbReference>
<dbReference type="InterPro" id="IPR011257">
    <property type="entry name" value="DNA_glycosylase"/>
</dbReference>
<comment type="caution">
    <text evidence="1">The sequence shown here is derived from an EMBL/GenBank/DDBJ whole genome shotgun (WGS) entry which is preliminary data.</text>
</comment>
<dbReference type="InterPro" id="IPR015254">
    <property type="entry name" value="AGOG-like"/>
</dbReference>
<accession>A0A7C3WPU0</accession>
<dbReference type="GO" id="GO:0016799">
    <property type="term" value="F:hydrolase activity, hydrolyzing N-glycosyl compounds"/>
    <property type="evidence" value="ECO:0007669"/>
    <property type="project" value="InterPro"/>
</dbReference>
<dbReference type="Pfam" id="PF09171">
    <property type="entry name" value="AGOG"/>
    <property type="match status" value="1"/>
</dbReference>
<proteinExistence type="predicted"/>
<dbReference type="EMBL" id="DTIB01000104">
    <property type="protein sequence ID" value="HGB25623.1"/>
    <property type="molecule type" value="Genomic_DNA"/>
</dbReference>